<dbReference type="Proteomes" id="UP000694892">
    <property type="component" value="Chromosome 2L"/>
</dbReference>
<proteinExistence type="predicted"/>
<sequence length="171" mass="19526">MNQLNISTAPLTLLNYIYPQITLVLSNGCSTACPSSPSQASHRPTPRDPLQLNLPPHFFLVFFFSRFCLPPSLQQFNNTTLPQQPHRPFQCYSQRPDGQITFKWLQKKSSSLALLPPPPPSQANSQTVPDSLQKYIKKCFKKKVSACSRHSHTLLLHRPTDQPARHRKRIR</sequence>
<evidence type="ECO:0000313" key="2">
    <source>
        <dbReference type="Proteomes" id="UP000694892"/>
    </source>
</evidence>
<protein>
    <submittedName>
        <fullName evidence="1">Uncharacterized protein</fullName>
    </submittedName>
</protein>
<name>A0A974DSR2_XENLA</name>
<accession>A0A974DSR2</accession>
<dbReference type="EMBL" id="CM004468">
    <property type="protein sequence ID" value="OCT96207.1"/>
    <property type="molecule type" value="Genomic_DNA"/>
</dbReference>
<evidence type="ECO:0000313" key="1">
    <source>
        <dbReference type="EMBL" id="OCT96207.1"/>
    </source>
</evidence>
<gene>
    <name evidence="1" type="ORF">XELAEV_18013882mg</name>
</gene>
<organism evidence="1 2">
    <name type="scientific">Xenopus laevis</name>
    <name type="common">African clawed frog</name>
    <dbReference type="NCBI Taxonomy" id="8355"/>
    <lineage>
        <taxon>Eukaryota</taxon>
        <taxon>Metazoa</taxon>
        <taxon>Chordata</taxon>
        <taxon>Craniata</taxon>
        <taxon>Vertebrata</taxon>
        <taxon>Euteleostomi</taxon>
        <taxon>Amphibia</taxon>
        <taxon>Batrachia</taxon>
        <taxon>Anura</taxon>
        <taxon>Pipoidea</taxon>
        <taxon>Pipidae</taxon>
        <taxon>Xenopodinae</taxon>
        <taxon>Xenopus</taxon>
        <taxon>Xenopus</taxon>
    </lineage>
</organism>
<dbReference type="AlphaFoldDB" id="A0A974DSR2"/>
<reference evidence="2" key="1">
    <citation type="journal article" date="2016" name="Nature">
        <title>Genome evolution in the allotetraploid frog Xenopus laevis.</title>
        <authorList>
            <person name="Session A.M."/>
            <person name="Uno Y."/>
            <person name="Kwon T."/>
            <person name="Chapman J.A."/>
            <person name="Toyoda A."/>
            <person name="Takahashi S."/>
            <person name="Fukui A."/>
            <person name="Hikosaka A."/>
            <person name="Suzuki A."/>
            <person name="Kondo M."/>
            <person name="van Heeringen S.J."/>
            <person name="Quigley I."/>
            <person name="Heinz S."/>
            <person name="Ogino H."/>
            <person name="Ochi H."/>
            <person name="Hellsten U."/>
            <person name="Lyons J.B."/>
            <person name="Simakov O."/>
            <person name="Putnam N."/>
            <person name="Stites J."/>
            <person name="Kuroki Y."/>
            <person name="Tanaka T."/>
            <person name="Michiue T."/>
            <person name="Watanabe M."/>
            <person name="Bogdanovic O."/>
            <person name="Lister R."/>
            <person name="Georgiou G."/>
            <person name="Paranjpe S.S."/>
            <person name="van Kruijsbergen I."/>
            <person name="Shu S."/>
            <person name="Carlson J."/>
            <person name="Kinoshita T."/>
            <person name="Ohta Y."/>
            <person name="Mawaribuchi S."/>
            <person name="Jenkins J."/>
            <person name="Grimwood J."/>
            <person name="Schmutz J."/>
            <person name="Mitros T."/>
            <person name="Mozaffari S.V."/>
            <person name="Suzuki Y."/>
            <person name="Haramoto Y."/>
            <person name="Yamamoto T.S."/>
            <person name="Takagi C."/>
            <person name="Heald R."/>
            <person name="Miller K."/>
            <person name="Haudenschild C."/>
            <person name="Kitzman J."/>
            <person name="Nakayama T."/>
            <person name="Izutsu Y."/>
            <person name="Robert J."/>
            <person name="Fortriede J."/>
            <person name="Burns K."/>
            <person name="Lotay V."/>
            <person name="Karimi K."/>
            <person name="Yasuoka Y."/>
            <person name="Dichmann D.S."/>
            <person name="Flajnik M.F."/>
            <person name="Houston D.W."/>
            <person name="Shendure J."/>
            <person name="DuPasquier L."/>
            <person name="Vize P.D."/>
            <person name="Zorn A.M."/>
            <person name="Ito M."/>
            <person name="Marcotte E.M."/>
            <person name="Wallingford J.B."/>
            <person name="Ito Y."/>
            <person name="Asashima M."/>
            <person name="Ueno N."/>
            <person name="Matsuda Y."/>
            <person name="Veenstra G.J."/>
            <person name="Fujiyama A."/>
            <person name="Harland R.M."/>
            <person name="Taira M."/>
            <person name="Rokhsar D.S."/>
        </authorList>
    </citation>
    <scope>NUCLEOTIDE SEQUENCE [LARGE SCALE GENOMIC DNA]</scope>
    <source>
        <strain evidence="2">J</strain>
    </source>
</reference>